<evidence type="ECO:0000256" key="2">
    <source>
        <dbReference type="ARBA" id="ARBA00007299"/>
    </source>
</evidence>
<comment type="similarity">
    <text evidence="2">Belongs to the DNA polymerase alpha subunit B family.</text>
</comment>
<dbReference type="EMBL" id="JACAZF010000007">
    <property type="protein sequence ID" value="KAF7299214.1"/>
    <property type="molecule type" value="Genomic_DNA"/>
</dbReference>
<dbReference type="Pfam" id="PF04042">
    <property type="entry name" value="DNA_pol_E_B"/>
    <property type="match status" value="1"/>
</dbReference>
<dbReference type="GeneID" id="59347876"/>
<feature type="domain" description="DNA polymerase alpha subunit B OB" evidence="7">
    <location>
        <begin position="165"/>
        <end position="280"/>
    </location>
</feature>
<sequence length="579" mass="62919">MADDALAQEICSRFPEVASDASLVAECVTVCKNYALSPEDLQYKWEAHNFRPSATRSEISPYTLESLISLKQQIQRDRTINAIPKPAPRPTALVAALNRTGFRGRGAGSNVAKSSQVKVEPDAEGFAMIAGPSKVAFRGPPAAPAARKKRAYRYMLDKPSERGHVMDQRIEEYAERIREQYELNDIGDPSASTADEITVVGRIIHDDDAAEDTSKLGDTAIAIECACSIGGPRAPIRFEWDLKIRGGPKGNGAATFFPGALAAFRGKNGGADHFQVSEVLYLPPPPLQTEFKPEPHDPFSVLVACGPFTPDTDLGFKSWRALLQKLQEIKPDVVVLTGPFIDAQHPHIKSGEVDSTPASLFRTRFVDPLRSYLDSAPGSIAVVVPSVRDLVSSHAVFPQAELERELVKSDPRIHTVPNPAWFTLNGLSFSVTSADILFHLKRGEFTKRGAEIDPVEVSPDDACGDAIVGLCKHVLQQRSIYPVFPVPADLTNELVLDITHSGGLRLGPGMDGSSDVPPPDCSPDVLIVASRFKQFAKPVYETTAINPGFVYKGSYVVLEVGARTGEERPVLAPRVLKLE</sequence>
<evidence type="ECO:0000259" key="7">
    <source>
        <dbReference type="Pfam" id="PF22062"/>
    </source>
</evidence>
<keyword evidence="5" id="KW-0539">Nucleus</keyword>
<dbReference type="GO" id="GO:0005658">
    <property type="term" value="C:alpha DNA polymerase:primase complex"/>
    <property type="evidence" value="ECO:0007669"/>
    <property type="project" value="TreeGrafter"/>
</dbReference>
<dbReference type="Gene3D" id="3.60.21.60">
    <property type="match status" value="2"/>
</dbReference>
<dbReference type="RefSeq" id="XP_037218602.1">
    <property type="nucleotide sequence ID" value="XM_037365360.1"/>
</dbReference>
<evidence type="ECO:0000313" key="9">
    <source>
        <dbReference type="Proteomes" id="UP000636479"/>
    </source>
</evidence>
<dbReference type="PANTHER" id="PTHR23061">
    <property type="entry name" value="DNA POLYMERASE 2 ALPHA 70 KDA SUBUNIT"/>
    <property type="match status" value="1"/>
</dbReference>
<dbReference type="OrthoDB" id="336885at2759"/>
<organism evidence="8 9">
    <name type="scientific">Mycena indigotica</name>
    <dbReference type="NCBI Taxonomy" id="2126181"/>
    <lineage>
        <taxon>Eukaryota</taxon>
        <taxon>Fungi</taxon>
        <taxon>Dikarya</taxon>
        <taxon>Basidiomycota</taxon>
        <taxon>Agaricomycotina</taxon>
        <taxon>Agaricomycetes</taxon>
        <taxon>Agaricomycetidae</taxon>
        <taxon>Agaricales</taxon>
        <taxon>Marasmiineae</taxon>
        <taxon>Mycenaceae</taxon>
        <taxon>Mycena</taxon>
    </lineage>
</organism>
<evidence type="ECO:0000256" key="4">
    <source>
        <dbReference type="ARBA" id="ARBA00022705"/>
    </source>
</evidence>
<accession>A0A8H6W4R9</accession>
<keyword evidence="9" id="KW-1185">Reference proteome</keyword>
<dbReference type="Proteomes" id="UP000636479">
    <property type="component" value="Unassembled WGS sequence"/>
</dbReference>
<feature type="domain" description="DNA polymerase alpha/delta/epsilon subunit B" evidence="6">
    <location>
        <begin position="301"/>
        <end position="503"/>
    </location>
</feature>
<reference evidence="8" key="1">
    <citation type="submission" date="2020-05" db="EMBL/GenBank/DDBJ databases">
        <title>Mycena genomes resolve the evolution of fungal bioluminescence.</title>
        <authorList>
            <person name="Tsai I.J."/>
        </authorList>
    </citation>
    <scope>NUCLEOTIDE SEQUENCE</scope>
    <source>
        <strain evidence="8">171206Taipei</strain>
    </source>
</reference>
<protein>
    <recommendedName>
        <fullName evidence="3">DNA polymerase alpha subunit B</fullName>
    </recommendedName>
</protein>
<comment type="subcellular location">
    <subcellularLocation>
        <location evidence="1">Nucleus</location>
    </subcellularLocation>
</comment>
<evidence type="ECO:0000256" key="1">
    <source>
        <dbReference type="ARBA" id="ARBA00004123"/>
    </source>
</evidence>
<evidence type="ECO:0000256" key="5">
    <source>
        <dbReference type="ARBA" id="ARBA00023242"/>
    </source>
</evidence>
<comment type="caution">
    <text evidence="8">The sequence shown here is derived from an EMBL/GenBank/DDBJ whole genome shotgun (WGS) entry which is preliminary data.</text>
</comment>
<dbReference type="InterPro" id="IPR016722">
    <property type="entry name" value="DNA_pol_alpha_bsu"/>
</dbReference>
<dbReference type="GO" id="GO:0006270">
    <property type="term" value="P:DNA replication initiation"/>
    <property type="evidence" value="ECO:0007669"/>
    <property type="project" value="TreeGrafter"/>
</dbReference>
<proteinExistence type="inferred from homology"/>
<dbReference type="Pfam" id="PF22062">
    <property type="entry name" value="OB_DPOA2"/>
    <property type="match status" value="1"/>
</dbReference>
<keyword evidence="4" id="KW-0235">DNA replication</keyword>
<dbReference type="InterPro" id="IPR054300">
    <property type="entry name" value="OB_DPOA2"/>
</dbReference>
<dbReference type="AlphaFoldDB" id="A0A8H6W4R9"/>
<gene>
    <name evidence="8" type="ORF">MIND_00870100</name>
</gene>
<dbReference type="PANTHER" id="PTHR23061:SF12">
    <property type="entry name" value="DNA POLYMERASE ALPHA SUBUNIT B"/>
    <property type="match status" value="1"/>
</dbReference>
<name>A0A8H6W4R9_9AGAR</name>
<evidence type="ECO:0000259" key="6">
    <source>
        <dbReference type="Pfam" id="PF04042"/>
    </source>
</evidence>
<evidence type="ECO:0000256" key="3">
    <source>
        <dbReference type="ARBA" id="ARBA00018596"/>
    </source>
</evidence>
<evidence type="ECO:0000313" key="8">
    <source>
        <dbReference type="EMBL" id="KAF7299214.1"/>
    </source>
</evidence>
<dbReference type="InterPro" id="IPR007185">
    <property type="entry name" value="DNA_pol_a/d/e_bsu"/>
</dbReference>
<dbReference type="GO" id="GO:0003677">
    <property type="term" value="F:DNA binding"/>
    <property type="evidence" value="ECO:0007669"/>
    <property type="project" value="InterPro"/>
</dbReference>